<evidence type="ECO:0000313" key="3">
    <source>
        <dbReference type="EMBL" id="HGY54321.1"/>
    </source>
</evidence>
<proteinExistence type="predicted"/>
<dbReference type="GO" id="GO:0008713">
    <property type="term" value="F:ADP-heptose-lipopolysaccharide heptosyltransferase activity"/>
    <property type="evidence" value="ECO:0007669"/>
    <property type="project" value="TreeGrafter"/>
</dbReference>
<dbReference type="CDD" id="cd03789">
    <property type="entry name" value="GT9_LPS_heptosyltransferase"/>
    <property type="match status" value="1"/>
</dbReference>
<name>A0A7V4TXK3_CALAY</name>
<dbReference type="GO" id="GO:0009244">
    <property type="term" value="P:lipopolysaccharide core region biosynthetic process"/>
    <property type="evidence" value="ECO:0007669"/>
    <property type="project" value="TreeGrafter"/>
</dbReference>
<accession>A0A7V4TXK3</accession>
<comment type="caution">
    <text evidence="3">The sequence shown here is derived from an EMBL/GenBank/DDBJ whole genome shotgun (WGS) entry which is preliminary data.</text>
</comment>
<dbReference type="SUPFAM" id="SSF53756">
    <property type="entry name" value="UDP-Glycosyltransferase/glycogen phosphorylase"/>
    <property type="match status" value="1"/>
</dbReference>
<gene>
    <name evidence="3" type="ORF">ENK44_01340</name>
</gene>
<sequence length="341" mass="39322">MENRVNILILRLSSIGDVLLATPFIRQTRIAYPHARIDFVVKTEFFPLIRFNPHLNNIYKYDKETGLPGLKELSRKLSDNQYDLVFDLHNNYRTRYIVSKLNKARSYKIHKDKLKRAFLVYTKLNFYNSVISIPQRYLRVGAKEGIKDDDNGLELFWKDSVDVEAKHILRKNNVYHDYIVLAPGAAHYTKRWPIEKFDQLIKELLQSTNKQIILLGNKEERKYASALVTSNRIINLAGQLTLLQAAVIVSRARVIVTNDSGLMHLATAVNTPVVSIFGSTVKELGFFPYKSVARVHEANNLWCRPCSHIGRSRCPLGHFKCMQQINSKDVFNSVQKFLNTN</sequence>
<dbReference type="Gene3D" id="3.40.50.2000">
    <property type="entry name" value="Glycogen Phosphorylase B"/>
    <property type="match status" value="2"/>
</dbReference>
<dbReference type="GO" id="GO:0005829">
    <property type="term" value="C:cytosol"/>
    <property type="evidence" value="ECO:0007669"/>
    <property type="project" value="TreeGrafter"/>
</dbReference>
<organism evidence="3">
    <name type="scientific">Caldithrix abyssi</name>
    <dbReference type="NCBI Taxonomy" id="187145"/>
    <lineage>
        <taxon>Bacteria</taxon>
        <taxon>Pseudomonadati</taxon>
        <taxon>Calditrichota</taxon>
        <taxon>Calditrichia</taxon>
        <taxon>Calditrichales</taxon>
        <taxon>Calditrichaceae</taxon>
        <taxon>Caldithrix</taxon>
    </lineage>
</organism>
<evidence type="ECO:0000256" key="1">
    <source>
        <dbReference type="ARBA" id="ARBA00022676"/>
    </source>
</evidence>
<reference evidence="3" key="1">
    <citation type="journal article" date="2020" name="mSystems">
        <title>Genome- and Community-Level Interaction Insights into Carbon Utilization and Element Cycling Functions of Hydrothermarchaeota in Hydrothermal Sediment.</title>
        <authorList>
            <person name="Zhou Z."/>
            <person name="Liu Y."/>
            <person name="Xu W."/>
            <person name="Pan J."/>
            <person name="Luo Z.H."/>
            <person name="Li M."/>
        </authorList>
    </citation>
    <scope>NUCLEOTIDE SEQUENCE [LARGE SCALE GENOMIC DNA]</scope>
    <source>
        <strain evidence="3">HyVt-577</strain>
    </source>
</reference>
<dbReference type="Proteomes" id="UP000885779">
    <property type="component" value="Unassembled WGS sequence"/>
</dbReference>
<dbReference type="AlphaFoldDB" id="A0A7V4TXK3"/>
<dbReference type="PANTHER" id="PTHR30160:SF1">
    <property type="entry name" value="LIPOPOLYSACCHARIDE 1,2-N-ACETYLGLUCOSAMINETRANSFERASE-RELATED"/>
    <property type="match status" value="1"/>
</dbReference>
<keyword evidence="1" id="KW-0328">Glycosyltransferase</keyword>
<dbReference type="InterPro" id="IPR051199">
    <property type="entry name" value="LPS_LOS_Heptosyltrfase"/>
</dbReference>
<dbReference type="Pfam" id="PF01075">
    <property type="entry name" value="Glyco_transf_9"/>
    <property type="match status" value="1"/>
</dbReference>
<dbReference type="EMBL" id="DRQG01000015">
    <property type="protein sequence ID" value="HGY54321.1"/>
    <property type="molecule type" value="Genomic_DNA"/>
</dbReference>
<evidence type="ECO:0000256" key="2">
    <source>
        <dbReference type="ARBA" id="ARBA00022679"/>
    </source>
</evidence>
<protein>
    <submittedName>
        <fullName evidence="3">Glycosyltransferase family 9 protein</fullName>
    </submittedName>
</protein>
<dbReference type="InterPro" id="IPR002201">
    <property type="entry name" value="Glyco_trans_9"/>
</dbReference>
<keyword evidence="2" id="KW-0808">Transferase</keyword>
<dbReference type="PANTHER" id="PTHR30160">
    <property type="entry name" value="TETRAACYLDISACCHARIDE 4'-KINASE-RELATED"/>
    <property type="match status" value="1"/>
</dbReference>